<dbReference type="EMBL" id="CP032489">
    <property type="protein sequence ID" value="AYD48678.1"/>
    <property type="molecule type" value="Genomic_DNA"/>
</dbReference>
<accession>A0A386HRU3</accession>
<proteinExistence type="predicted"/>
<keyword evidence="1" id="KW-1133">Transmembrane helix</keyword>
<evidence type="ECO:0008006" key="4">
    <source>
        <dbReference type="Google" id="ProtNLM"/>
    </source>
</evidence>
<protein>
    <recommendedName>
        <fullName evidence="4">Phage holin family protein</fullName>
    </recommendedName>
</protein>
<dbReference type="RefSeq" id="WP_119989661.1">
    <property type="nucleotide sequence ID" value="NZ_CP032489.1"/>
</dbReference>
<evidence type="ECO:0000313" key="2">
    <source>
        <dbReference type="EMBL" id="AYD48678.1"/>
    </source>
</evidence>
<keyword evidence="1" id="KW-0812">Transmembrane</keyword>
<dbReference type="OrthoDB" id="676426at2"/>
<dbReference type="KEGG" id="ark:D6B99_14345"/>
<keyword evidence="1" id="KW-0472">Membrane</keyword>
<reference evidence="2 3" key="1">
    <citation type="submission" date="2018-09" db="EMBL/GenBank/DDBJ databases">
        <title>Arachidicoccus sp. nov., a bacterium isolated from soil.</title>
        <authorList>
            <person name="Weon H.-Y."/>
            <person name="Kwon S.-W."/>
            <person name="Lee S.A."/>
        </authorList>
    </citation>
    <scope>NUCLEOTIDE SEQUENCE [LARGE SCALE GENOMIC DNA]</scope>
    <source>
        <strain evidence="2 3">KIS59-12</strain>
    </source>
</reference>
<organism evidence="2 3">
    <name type="scientific">Arachidicoccus soli</name>
    <dbReference type="NCBI Taxonomy" id="2341117"/>
    <lineage>
        <taxon>Bacteria</taxon>
        <taxon>Pseudomonadati</taxon>
        <taxon>Bacteroidota</taxon>
        <taxon>Chitinophagia</taxon>
        <taxon>Chitinophagales</taxon>
        <taxon>Chitinophagaceae</taxon>
        <taxon>Arachidicoccus</taxon>
    </lineage>
</organism>
<evidence type="ECO:0000256" key="1">
    <source>
        <dbReference type="SAM" id="Phobius"/>
    </source>
</evidence>
<gene>
    <name evidence="2" type="ORF">D6B99_14345</name>
</gene>
<evidence type="ECO:0000313" key="3">
    <source>
        <dbReference type="Proteomes" id="UP000266118"/>
    </source>
</evidence>
<dbReference type="AlphaFoldDB" id="A0A386HRU3"/>
<feature type="transmembrane region" description="Helical" evidence="1">
    <location>
        <begin position="42"/>
        <end position="68"/>
    </location>
</feature>
<keyword evidence="3" id="KW-1185">Reference proteome</keyword>
<feature type="transmembrane region" description="Helical" evidence="1">
    <location>
        <begin position="74"/>
        <end position="95"/>
    </location>
</feature>
<sequence length="124" mass="14211">MEDNTNTFFTDYGEKIQDYIEDRLLLIRLRTVKKISNLMGQLISVIIIALLATLTFLFLSIMLGFFLGDLFNNYYAGFGTVTLLFIIALVLAVQYRAKLMRKFMGGIIDIILDKTEENDEPAKK</sequence>
<dbReference type="Proteomes" id="UP000266118">
    <property type="component" value="Chromosome"/>
</dbReference>
<name>A0A386HRU3_9BACT</name>